<reference evidence="2" key="1">
    <citation type="submission" date="2022-04" db="EMBL/GenBank/DDBJ databases">
        <title>Carnegiea gigantea Genome sequencing and assembly v2.</title>
        <authorList>
            <person name="Copetti D."/>
            <person name="Sanderson M.J."/>
            <person name="Burquez A."/>
            <person name="Wojciechowski M.F."/>
        </authorList>
    </citation>
    <scope>NUCLEOTIDE SEQUENCE</scope>
    <source>
        <strain evidence="2">SGP5-SGP5p</strain>
        <tissue evidence="2">Aerial part</tissue>
    </source>
</reference>
<dbReference type="AlphaFoldDB" id="A0A9Q1QCT1"/>
<proteinExistence type="predicted"/>
<keyword evidence="3" id="KW-1185">Reference proteome</keyword>
<protein>
    <submittedName>
        <fullName evidence="2">Uncharacterized protein</fullName>
    </submittedName>
</protein>
<accession>A0A9Q1QCT1</accession>
<sequence>MMVNPSQSSEEADQLSRSKKKMKHTNNEGELDGEERDDEEMEDSFSDGPERIGENPGHNIQEGGLPRPQGGLSYRDTLQRNIPELSFNVIQNAIWDDSLQEEESGDDELPEFDDPKANQNIFAEAEMESNTVNARSQGSRFCALSELDVNENIGEADMEEKCQYESARMQQPHIIALLEMYISGRRVDEVCTRIGYHGQYRVEAQGFQGGEAHGKLEKVLDLIEHSVIYNGGRIFKKGQRGIWSEVTQTTTPYSSV</sequence>
<dbReference type="Proteomes" id="UP001153076">
    <property type="component" value="Unassembled WGS sequence"/>
</dbReference>
<evidence type="ECO:0000256" key="1">
    <source>
        <dbReference type="SAM" id="MobiDB-lite"/>
    </source>
</evidence>
<dbReference type="EMBL" id="JAKOGI010000330">
    <property type="protein sequence ID" value="KAJ8436756.1"/>
    <property type="molecule type" value="Genomic_DNA"/>
</dbReference>
<evidence type="ECO:0000313" key="2">
    <source>
        <dbReference type="EMBL" id="KAJ8436756.1"/>
    </source>
</evidence>
<feature type="region of interest" description="Disordered" evidence="1">
    <location>
        <begin position="1"/>
        <end position="74"/>
    </location>
</feature>
<gene>
    <name evidence="2" type="ORF">Cgig2_030114</name>
</gene>
<evidence type="ECO:0000313" key="3">
    <source>
        <dbReference type="Proteomes" id="UP001153076"/>
    </source>
</evidence>
<comment type="caution">
    <text evidence="2">The sequence shown here is derived from an EMBL/GenBank/DDBJ whole genome shotgun (WGS) entry which is preliminary data.</text>
</comment>
<feature type="compositionally biased region" description="Acidic residues" evidence="1">
    <location>
        <begin position="29"/>
        <end position="45"/>
    </location>
</feature>
<organism evidence="2 3">
    <name type="scientific">Carnegiea gigantea</name>
    <dbReference type="NCBI Taxonomy" id="171969"/>
    <lineage>
        <taxon>Eukaryota</taxon>
        <taxon>Viridiplantae</taxon>
        <taxon>Streptophyta</taxon>
        <taxon>Embryophyta</taxon>
        <taxon>Tracheophyta</taxon>
        <taxon>Spermatophyta</taxon>
        <taxon>Magnoliopsida</taxon>
        <taxon>eudicotyledons</taxon>
        <taxon>Gunneridae</taxon>
        <taxon>Pentapetalae</taxon>
        <taxon>Caryophyllales</taxon>
        <taxon>Cactineae</taxon>
        <taxon>Cactaceae</taxon>
        <taxon>Cactoideae</taxon>
        <taxon>Echinocereeae</taxon>
        <taxon>Carnegiea</taxon>
    </lineage>
</organism>
<name>A0A9Q1QCT1_9CARY</name>
<dbReference type="OrthoDB" id="1434605at2759"/>